<keyword evidence="2" id="KW-0813">Transport</keyword>
<sequence>MAQKSWLVDLRSSETFLVATVSIALFTDAFIYSLIIPIIPVVLTQRIGIRPEDAQFFVSALLAVYGGTLLIGSPLFGYIADHSRSRKIPFICGLAALGTSTALFAFARTFPILVVARCLQGLSAASVWVVGLALISDNVPSDRVAAAMGQTSIGLTCGFVLGPVLGGVIYDKLGYYASFLPAALLVILDVVLRFAIIEKSDSPPQDKGQPDSYQDYPRAGSYDSFNKQDTGFIPHQDPLRENDAENAPLLKSSVVTNEEGEAQKPNITVLHLLLTPRLPVAMFASVSMALSFSALETVLPLFVMHTFGWSTTGAGLILIVLSLPCFAGVQIGKLIDRVGVRTVGSIGFVISGCGWILMRLITANNTGQVILLVFLLIVLGLSVLITQICSMTEVSQVVGDHDFENPGAFGAKSPIAQAYALYNMSFAGGQVLGPVIAGAVRVNAGWGAMTLVLGLLAGLSAIPMAFFSGPPRRKTEEDENI</sequence>
<comment type="caution">
    <text evidence="8">The sequence shown here is derived from an EMBL/GenBank/DDBJ whole genome shotgun (WGS) entry which is preliminary data.</text>
</comment>
<evidence type="ECO:0000256" key="2">
    <source>
        <dbReference type="ARBA" id="ARBA00022448"/>
    </source>
</evidence>
<dbReference type="InterPro" id="IPR020846">
    <property type="entry name" value="MFS_dom"/>
</dbReference>
<feature type="transmembrane region" description="Helical" evidence="6">
    <location>
        <begin position="280"/>
        <end position="303"/>
    </location>
</feature>
<keyword evidence="9" id="KW-1185">Reference proteome</keyword>
<keyword evidence="4 6" id="KW-1133">Transmembrane helix</keyword>
<feature type="transmembrane region" description="Helical" evidence="6">
    <location>
        <begin position="147"/>
        <end position="169"/>
    </location>
</feature>
<evidence type="ECO:0000256" key="6">
    <source>
        <dbReference type="SAM" id="Phobius"/>
    </source>
</evidence>
<reference evidence="9" key="1">
    <citation type="journal article" date="2017" name="Nat. Microbiol.">
        <title>Global analysis of biosynthetic gene clusters reveals vast potential of secondary metabolite production in Penicillium species.</title>
        <authorList>
            <person name="Nielsen J.C."/>
            <person name="Grijseels S."/>
            <person name="Prigent S."/>
            <person name="Ji B."/>
            <person name="Dainat J."/>
            <person name="Nielsen K.F."/>
            <person name="Frisvad J.C."/>
            <person name="Workman M."/>
            <person name="Nielsen J."/>
        </authorList>
    </citation>
    <scope>NUCLEOTIDE SEQUENCE [LARGE SCALE GENOMIC DNA]</scope>
    <source>
        <strain evidence="9">IBT 24891</strain>
    </source>
</reference>
<feature type="transmembrane region" description="Helical" evidence="6">
    <location>
        <begin position="112"/>
        <end position="135"/>
    </location>
</feature>
<gene>
    <name evidence="8" type="ORF">PENSTE_c017G07895</name>
</gene>
<proteinExistence type="predicted"/>
<dbReference type="AlphaFoldDB" id="A0A1V6SYG0"/>
<dbReference type="PANTHER" id="PTHR23506">
    <property type="entry name" value="GH10249P"/>
    <property type="match status" value="1"/>
</dbReference>
<dbReference type="SUPFAM" id="SSF103473">
    <property type="entry name" value="MFS general substrate transporter"/>
    <property type="match status" value="1"/>
</dbReference>
<evidence type="ECO:0000256" key="1">
    <source>
        <dbReference type="ARBA" id="ARBA00004141"/>
    </source>
</evidence>
<feature type="transmembrane region" description="Helical" evidence="6">
    <location>
        <begin position="343"/>
        <end position="361"/>
    </location>
</feature>
<evidence type="ECO:0000259" key="7">
    <source>
        <dbReference type="PROSITE" id="PS50850"/>
    </source>
</evidence>
<dbReference type="STRING" id="303698.A0A1V6SYG0"/>
<keyword evidence="5 6" id="KW-0472">Membrane</keyword>
<feature type="transmembrane region" description="Helical" evidence="6">
    <location>
        <begin position="16"/>
        <end position="42"/>
    </location>
</feature>
<evidence type="ECO:0000256" key="4">
    <source>
        <dbReference type="ARBA" id="ARBA00022989"/>
    </source>
</evidence>
<keyword evidence="3 6" id="KW-0812">Transmembrane</keyword>
<feature type="transmembrane region" description="Helical" evidence="6">
    <location>
        <begin position="419"/>
        <end position="440"/>
    </location>
</feature>
<comment type="subcellular location">
    <subcellularLocation>
        <location evidence="1">Membrane</location>
        <topology evidence="1">Multi-pass membrane protein</topology>
    </subcellularLocation>
</comment>
<accession>A0A1V6SYG0</accession>
<dbReference type="InterPro" id="IPR036259">
    <property type="entry name" value="MFS_trans_sf"/>
</dbReference>
<feature type="transmembrane region" description="Helical" evidence="6">
    <location>
        <begin position="88"/>
        <end position="106"/>
    </location>
</feature>
<evidence type="ECO:0000256" key="5">
    <source>
        <dbReference type="ARBA" id="ARBA00023136"/>
    </source>
</evidence>
<evidence type="ECO:0000256" key="3">
    <source>
        <dbReference type="ARBA" id="ARBA00022692"/>
    </source>
</evidence>
<feature type="transmembrane region" description="Helical" evidence="6">
    <location>
        <begin position="54"/>
        <end position="76"/>
    </location>
</feature>
<feature type="domain" description="Major facilitator superfamily (MFS) profile" evidence="7">
    <location>
        <begin position="17"/>
        <end position="472"/>
    </location>
</feature>
<dbReference type="GO" id="GO:0022857">
    <property type="term" value="F:transmembrane transporter activity"/>
    <property type="evidence" value="ECO:0007669"/>
    <property type="project" value="InterPro"/>
</dbReference>
<dbReference type="OrthoDB" id="5086884at2759"/>
<feature type="transmembrane region" description="Helical" evidence="6">
    <location>
        <begin position="367"/>
        <end position="386"/>
    </location>
</feature>
<dbReference type="Pfam" id="PF07690">
    <property type="entry name" value="MFS_1"/>
    <property type="match status" value="1"/>
</dbReference>
<dbReference type="PANTHER" id="PTHR23506:SF23">
    <property type="entry name" value="GH10249P"/>
    <property type="match status" value="1"/>
</dbReference>
<evidence type="ECO:0000313" key="8">
    <source>
        <dbReference type="EMBL" id="OQE18750.1"/>
    </source>
</evidence>
<protein>
    <recommendedName>
        <fullName evidence="7">Major facilitator superfamily (MFS) profile domain-containing protein</fullName>
    </recommendedName>
</protein>
<feature type="transmembrane region" description="Helical" evidence="6">
    <location>
        <begin position="309"/>
        <end position="331"/>
    </location>
</feature>
<dbReference type="InterPro" id="IPR050930">
    <property type="entry name" value="MFS_Vesicular_Transporter"/>
</dbReference>
<feature type="transmembrane region" description="Helical" evidence="6">
    <location>
        <begin position="446"/>
        <end position="467"/>
    </location>
</feature>
<evidence type="ECO:0000313" key="9">
    <source>
        <dbReference type="Proteomes" id="UP000191285"/>
    </source>
</evidence>
<dbReference type="GO" id="GO:0016020">
    <property type="term" value="C:membrane"/>
    <property type="evidence" value="ECO:0007669"/>
    <property type="project" value="UniProtKB-SubCell"/>
</dbReference>
<dbReference type="Gene3D" id="1.20.1250.20">
    <property type="entry name" value="MFS general substrate transporter like domains"/>
    <property type="match status" value="1"/>
</dbReference>
<name>A0A1V6SYG0_9EURO</name>
<feature type="transmembrane region" description="Helical" evidence="6">
    <location>
        <begin position="175"/>
        <end position="196"/>
    </location>
</feature>
<dbReference type="Proteomes" id="UP000191285">
    <property type="component" value="Unassembled WGS sequence"/>
</dbReference>
<dbReference type="InterPro" id="IPR011701">
    <property type="entry name" value="MFS"/>
</dbReference>
<dbReference type="CDD" id="cd17325">
    <property type="entry name" value="MFS_MdtG_SLC18_like"/>
    <property type="match status" value="1"/>
</dbReference>
<dbReference type="EMBL" id="MLKD01000017">
    <property type="protein sequence ID" value="OQE18750.1"/>
    <property type="molecule type" value="Genomic_DNA"/>
</dbReference>
<organism evidence="8 9">
    <name type="scientific">Penicillium steckii</name>
    <dbReference type="NCBI Taxonomy" id="303698"/>
    <lineage>
        <taxon>Eukaryota</taxon>
        <taxon>Fungi</taxon>
        <taxon>Dikarya</taxon>
        <taxon>Ascomycota</taxon>
        <taxon>Pezizomycotina</taxon>
        <taxon>Eurotiomycetes</taxon>
        <taxon>Eurotiomycetidae</taxon>
        <taxon>Eurotiales</taxon>
        <taxon>Aspergillaceae</taxon>
        <taxon>Penicillium</taxon>
    </lineage>
</organism>
<dbReference type="PROSITE" id="PS50850">
    <property type="entry name" value="MFS"/>
    <property type="match status" value="1"/>
</dbReference>
<dbReference type="Gene3D" id="1.20.1720.10">
    <property type="entry name" value="Multidrug resistance protein D"/>
    <property type="match status" value="1"/>
</dbReference>